<gene>
    <name evidence="6" type="ORF">BA011_33115</name>
</gene>
<comment type="similarity">
    <text evidence="2">Belongs to the bacterial solute-binding protein 2 family.</text>
</comment>
<dbReference type="GO" id="GO:0030246">
    <property type="term" value="F:carbohydrate binding"/>
    <property type="evidence" value="ECO:0007669"/>
    <property type="project" value="UniProtKB-ARBA"/>
</dbReference>
<dbReference type="PANTHER" id="PTHR46847:SF1">
    <property type="entry name" value="D-ALLOSE-BINDING PERIPLASMIC PROTEIN-RELATED"/>
    <property type="match status" value="1"/>
</dbReference>
<organism evidence="6 7">
    <name type="scientific">Rhizobium leguminosarum</name>
    <dbReference type="NCBI Taxonomy" id="384"/>
    <lineage>
        <taxon>Bacteria</taxon>
        <taxon>Pseudomonadati</taxon>
        <taxon>Pseudomonadota</taxon>
        <taxon>Alphaproteobacteria</taxon>
        <taxon>Hyphomicrobiales</taxon>
        <taxon>Rhizobiaceae</taxon>
        <taxon>Rhizobium/Agrobacterium group</taxon>
        <taxon>Rhizobium</taxon>
    </lineage>
</organism>
<name>A0A1B1CLT4_RHILE</name>
<evidence type="ECO:0000313" key="7">
    <source>
        <dbReference type="Proteomes" id="UP000092691"/>
    </source>
</evidence>
<evidence type="ECO:0000256" key="2">
    <source>
        <dbReference type="ARBA" id="ARBA00007639"/>
    </source>
</evidence>
<dbReference type="AlphaFoldDB" id="A0A1B1CLT4"/>
<evidence type="ECO:0000256" key="4">
    <source>
        <dbReference type="SAM" id="SignalP"/>
    </source>
</evidence>
<dbReference type="InterPro" id="IPR025997">
    <property type="entry name" value="SBP_2_dom"/>
</dbReference>
<dbReference type="RefSeq" id="WP_065284128.1">
    <property type="nucleotide sequence ID" value="NZ_CP016289.1"/>
</dbReference>
<dbReference type="InterPro" id="IPR028082">
    <property type="entry name" value="Peripla_BP_I"/>
</dbReference>
<protein>
    <submittedName>
        <fullName evidence="6">LacI family transcriptional regulator</fullName>
    </submittedName>
</protein>
<evidence type="ECO:0000256" key="1">
    <source>
        <dbReference type="ARBA" id="ARBA00004196"/>
    </source>
</evidence>
<geneLocation type="plasmid" evidence="6 7">
    <name>unnamed2</name>
</geneLocation>
<dbReference type="Pfam" id="PF13407">
    <property type="entry name" value="Peripla_BP_4"/>
    <property type="match status" value="1"/>
</dbReference>
<feature type="signal peptide" evidence="4">
    <location>
        <begin position="1"/>
        <end position="27"/>
    </location>
</feature>
<dbReference type="Gene3D" id="3.40.50.2300">
    <property type="match status" value="2"/>
</dbReference>
<comment type="subcellular location">
    <subcellularLocation>
        <location evidence="1">Cell envelope</location>
    </subcellularLocation>
</comment>
<feature type="chain" id="PRO_5008521066" evidence="4">
    <location>
        <begin position="28"/>
        <end position="315"/>
    </location>
</feature>
<accession>A0A1B1CLT4</accession>
<dbReference type="GO" id="GO:0030313">
    <property type="term" value="C:cell envelope"/>
    <property type="evidence" value="ECO:0007669"/>
    <property type="project" value="UniProtKB-SubCell"/>
</dbReference>
<feature type="domain" description="Periplasmic binding protein" evidence="5">
    <location>
        <begin position="34"/>
        <end position="282"/>
    </location>
</feature>
<proteinExistence type="inferred from homology"/>
<keyword evidence="3 4" id="KW-0732">Signal</keyword>
<sequence>MKSFLRKIVLGAAVVGALGAASGVAIAQDINIIAVTHGQANDPFWSVVKNGVSAGAKDAGVSIDYRAPETFDMVAMSQLIDAAVNQKPAGLIVSIPDSSALGPSIQKAVAAGIPVISINSGSDVSKSLGALLHVGQDEYNAGKAAGEKLKEMGGKVAICVNQEVGNVSLDQRCKGFSDGFAGAVTVLPVSNDPADVRAKVKAALSSNSDIDTVMALGASTAGEPSLAAVADAGMTGKIKVATFDLSADFLKAVASGEAAFAIDQQQFLQGYLPVVFLANYAKYGLIPGGNVPSGPNLITKEKAAQVVELSAKGIR</sequence>
<dbReference type="PANTHER" id="PTHR46847">
    <property type="entry name" value="D-ALLOSE-BINDING PERIPLASMIC PROTEIN-RELATED"/>
    <property type="match status" value="1"/>
</dbReference>
<evidence type="ECO:0000313" key="6">
    <source>
        <dbReference type="EMBL" id="ANP90733.1"/>
    </source>
</evidence>
<evidence type="ECO:0000259" key="5">
    <source>
        <dbReference type="Pfam" id="PF13407"/>
    </source>
</evidence>
<reference evidence="6 7" key="1">
    <citation type="submission" date="2016-06" db="EMBL/GenBank/DDBJ databases">
        <title>Microsymbionts genomes from the relict species Vavilovia formosa.</title>
        <authorList>
            <person name="Chirak E."/>
            <person name="Kimeklis A."/>
            <person name="Andronov E."/>
        </authorList>
    </citation>
    <scope>NUCLEOTIDE SEQUENCE [LARGE SCALE GENOMIC DNA]</scope>
    <source>
        <strain evidence="6 7">Vaf10</strain>
        <plasmid evidence="7">Plasmid unnamed2</plasmid>
    </source>
</reference>
<dbReference type="SUPFAM" id="SSF53822">
    <property type="entry name" value="Periplasmic binding protein-like I"/>
    <property type="match status" value="1"/>
</dbReference>
<evidence type="ECO:0000256" key="3">
    <source>
        <dbReference type="ARBA" id="ARBA00022729"/>
    </source>
</evidence>
<dbReference type="CDD" id="cd06312">
    <property type="entry name" value="PBP1_ABC_sugar_binding-like"/>
    <property type="match status" value="1"/>
</dbReference>
<keyword evidence="6" id="KW-0614">Plasmid</keyword>
<dbReference type="EMBL" id="CP016289">
    <property type="protein sequence ID" value="ANP90733.1"/>
    <property type="molecule type" value="Genomic_DNA"/>
</dbReference>
<dbReference type="Proteomes" id="UP000092691">
    <property type="component" value="Plasmid unnamed2"/>
</dbReference>
<dbReference type="OrthoDB" id="257716at2"/>